<dbReference type="PANTHER" id="PTHR43877">
    <property type="entry name" value="AMINOALKYLPHOSPHONATE N-ACETYLTRANSFERASE-RELATED-RELATED"/>
    <property type="match status" value="1"/>
</dbReference>
<keyword evidence="1 5" id="KW-0808">Transferase</keyword>
<dbReference type="CDD" id="cd04301">
    <property type="entry name" value="NAT_SF"/>
    <property type="match status" value="2"/>
</dbReference>
<dbReference type="PROSITE" id="PS51186">
    <property type="entry name" value="GNAT"/>
    <property type="match status" value="1"/>
</dbReference>
<evidence type="ECO:0000256" key="1">
    <source>
        <dbReference type="ARBA" id="ARBA00022679"/>
    </source>
</evidence>
<organism evidence="5 6">
    <name type="scientific">Streptomyces roseirectus</name>
    <dbReference type="NCBI Taxonomy" id="2768066"/>
    <lineage>
        <taxon>Bacteria</taxon>
        <taxon>Bacillati</taxon>
        <taxon>Actinomycetota</taxon>
        <taxon>Actinomycetes</taxon>
        <taxon>Kitasatosporales</taxon>
        <taxon>Streptomycetaceae</taxon>
        <taxon>Streptomyces</taxon>
    </lineage>
</organism>
<evidence type="ECO:0000313" key="6">
    <source>
        <dbReference type="Proteomes" id="UP000516052"/>
    </source>
</evidence>
<dbReference type="EMBL" id="CP060828">
    <property type="protein sequence ID" value="QNP68599.1"/>
    <property type="molecule type" value="Genomic_DNA"/>
</dbReference>
<keyword evidence="2" id="KW-0012">Acyltransferase</keyword>
<feature type="domain" description="N-acetyltransferase" evidence="4">
    <location>
        <begin position="72"/>
        <end position="202"/>
    </location>
</feature>
<name>A0A7H0I733_9ACTN</name>
<evidence type="ECO:0000259" key="4">
    <source>
        <dbReference type="PROSITE" id="PS51186"/>
    </source>
</evidence>
<dbReference type="InterPro" id="IPR050832">
    <property type="entry name" value="Bact_Acetyltransf"/>
</dbReference>
<accession>A0A7H0I733</accession>
<feature type="region of interest" description="Disordered" evidence="3">
    <location>
        <begin position="203"/>
        <end position="223"/>
    </location>
</feature>
<dbReference type="Pfam" id="PF00583">
    <property type="entry name" value="Acetyltransf_1"/>
    <property type="match status" value="2"/>
</dbReference>
<dbReference type="GO" id="GO:0016747">
    <property type="term" value="F:acyltransferase activity, transferring groups other than amino-acyl groups"/>
    <property type="evidence" value="ECO:0007669"/>
    <property type="project" value="InterPro"/>
</dbReference>
<dbReference type="Gene3D" id="3.40.630.30">
    <property type="match status" value="2"/>
</dbReference>
<dbReference type="AlphaFoldDB" id="A0A7H0I733"/>
<dbReference type="RefSeq" id="WP_187745638.1">
    <property type="nucleotide sequence ID" value="NZ_CP060828.1"/>
</dbReference>
<feature type="region of interest" description="Disordered" evidence="3">
    <location>
        <begin position="1"/>
        <end position="20"/>
    </location>
</feature>
<evidence type="ECO:0000313" key="5">
    <source>
        <dbReference type="EMBL" id="QNP68599.1"/>
    </source>
</evidence>
<dbReference type="InterPro" id="IPR000182">
    <property type="entry name" value="GNAT_dom"/>
</dbReference>
<reference evidence="5 6" key="1">
    <citation type="submission" date="2020-08" db="EMBL/GenBank/DDBJ databases">
        <title>A novel species.</title>
        <authorList>
            <person name="Gao J."/>
        </authorList>
    </citation>
    <scope>NUCLEOTIDE SEQUENCE [LARGE SCALE GENOMIC DNA]</scope>
    <source>
        <strain evidence="5 6">CRXT-G-22</strain>
    </source>
</reference>
<evidence type="ECO:0000256" key="3">
    <source>
        <dbReference type="SAM" id="MobiDB-lite"/>
    </source>
</evidence>
<dbReference type="KEGG" id="sroi:IAG44_03330"/>
<sequence length="223" mass="23941">MTLPALPHGYHSRPPTPADAPAVHHLITACETTLHGHATTDLDRVTADLGTPGASSILIHGDGGKPAGWGWVRGRRATVHVHPAHTGRGLGSWLLDWTEAWGTDRLAQSSPLAFMNGQLVGAVLSLDVPGDEGYVERVAVRRDQRGRGIARLLLLDSFRTFQRQGRRGCVLWTHSDTGALALYERVGMAVRRGSTVLSKTLSAGRTPVSNLPVPQGTSPVPRR</sequence>
<proteinExistence type="predicted"/>
<dbReference type="SUPFAM" id="SSF55729">
    <property type="entry name" value="Acyl-CoA N-acyltransferases (Nat)"/>
    <property type="match status" value="2"/>
</dbReference>
<evidence type="ECO:0000256" key="2">
    <source>
        <dbReference type="ARBA" id="ARBA00023315"/>
    </source>
</evidence>
<keyword evidence="6" id="KW-1185">Reference proteome</keyword>
<gene>
    <name evidence="5" type="ORF">IAG44_03330</name>
</gene>
<dbReference type="Proteomes" id="UP000516052">
    <property type="component" value="Chromosome"/>
</dbReference>
<dbReference type="InterPro" id="IPR016181">
    <property type="entry name" value="Acyl_CoA_acyltransferase"/>
</dbReference>
<protein>
    <submittedName>
        <fullName evidence="5">GNAT family N-acetyltransferase</fullName>
    </submittedName>
</protein>